<evidence type="ECO:0000256" key="1">
    <source>
        <dbReference type="SAM" id="MobiDB-lite"/>
    </source>
</evidence>
<sequence length="286" mass="29820">MTEHRPHEHSRADAARRSLPAHFRDKSALTDTAGTPWAGRDYAVSPFPDDDGRAPRALADALAARHRGEDQDLRGLAAALRGTRVLVPIMAVATEHGETAHGLVGDNGADMAMVTLEGPGGEKALPLFSSVEALAAWRRDARPAPVVAEQAAQAAVQEGCTALLLDPASGPAPADAAGADPAESRPTPVLLRRSILWALAQGRVWVPPAEDPAVLAELDALAAALPEVIALRPAAGAAREVDLHVRLVPGLDPEAVRAVVARLGEALGRSVVVAERITSLRLTLEG</sequence>
<dbReference type="Pfam" id="PF07179">
    <property type="entry name" value="SseB"/>
    <property type="match status" value="1"/>
</dbReference>
<feature type="compositionally biased region" description="Basic and acidic residues" evidence="1">
    <location>
        <begin position="1"/>
        <end position="28"/>
    </location>
</feature>
<gene>
    <name evidence="3" type="ORF">BRM3_07970</name>
</gene>
<accession>A0ABY6FXL2</accession>
<reference evidence="3" key="1">
    <citation type="submission" date="2022-10" db="EMBL/GenBank/DDBJ databases">
        <title>Whole-Genome Sequencing of Brachybacterium huguangmaarense BRM-3, Isolated from Betula schmidtii.</title>
        <authorList>
            <person name="Haam D."/>
        </authorList>
    </citation>
    <scope>NUCLEOTIDE SEQUENCE</scope>
    <source>
        <strain evidence="3">BRM-3</strain>
    </source>
</reference>
<evidence type="ECO:0000313" key="4">
    <source>
        <dbReference type="Proteomes" id="UP001164305"/>
    </source>
</evidence>
<organism evidence="3 4">
    <name type="scientific">Brachybacterium huguangmaarense</name>
    <dbReference type="NCBI Taxonomy" id="1652028"/>
    <lineage>
        <taxon>Bacteria</taxon>
        <taxon>Bacillati</taxon>
        <taxon>Actinomycetota</taxon>
        <taxon>Actinomycetes</taxon>
        <taxon>Micrococcales</taxon>
        <taxon>Dermabacteraceae</taxon>
        <taxon>Brachybacterium</taxon>
    </lineage>
</organism>
<feature type="domain" description="SseB protein N-terminal" evidence="2">
    <location>
        <begin position="58"/>
        <end position="169"/>
    </location>
</feature>
<feature type="region of interest" description="Disordered" evidence="1">
    <location>
        <begin position="1"/>
        <end position="40"/>
    </location>
</feature>
<keyword evidence="4" id="KW-1185">Reference proteome</keyword>
<evidence type="ECO:0000313" key="3">
    <source>
        <dbReference type="EMBL" id="UYG15587.1"/>
    </source>
</evidence>
<dbReference type="Proteomes" id="UP001164305">
    <property type="component" value="Chromosome"/>
</dbReference>
<evidence type="ECO:0000259" key="2">
    <source>
        <dbReference type="Pfam" id="PF07179"/>
    </source>
</evidence>
<dbReference type="InterPro" id="IPR009839">
    <property type="entry name" value="SseB_N"/>
</dbReference>
<proteinExistence type="predicted"/>
<name>A0ABY6FXL2_9MICO</name>
<dbReference type="EMBL" id="CP107020">
    <property type="protein sequence ID" value="UYG15587.1"/>
    <property type="molecule type" value="Genomic_DNA"/>
</dbReference>
<dbReference type="RefSeq" id="WP_263592801.1">
    <property type="nucleotide sequence ID" value="NZ_CP107020.1"/>
</dbReference>
<protein>
    <submittedName>
        <fullName evidence="3">SseB family protein</fullName>
    </submittedName>
</protein>